<reference evidence="1 2" key="1">
    <citation type="submission" date="2022-09" db="EMBL/GenBank/DDBJ databases">
        <authorList>
            <person name="Palmer J.M."/>
        </authorList>
    </citation>
    <scope>NUCLEOTIDE SEQUENCE [LARGE SCALE GENOMIC DNA]</scope>
    <source>
        <strain evidence="1 2">DSM 7382</strain>
    </source>
</reference>
<accession>A0AAW0GL21</accession>
<evidence type="ECO:0000313" key="1">
    <source>
        <dbReference type="EMBL" id="KAK7689785.1"/>
    </source>
</evidence>
<evidence type="ECO:0000313" key="2">
    <source>
        <dbReference type="Proteomes" id="UP001385951"/>
    </source>
</evidence>
<name>A0AAW0GL21_9APHY</name>
<comment type="caution">
    <text evidence="1">The sequence shown here is derived from an EMBL/GenBank/DDBJ whole genome shotgun (WGS) entry which is preliminary data.</text>
</comment>
<dbReference type="AlphaFoldDB" id="A0AAW0GL21"/>
<proteinExistence type="predicted"/>
<gene>
    <name evidence="1" type="ORF">QCA50_006424</name>
</gene>
<dbReference type="Proteomes" id="UP001385951">
    <property type="component" value="Unassembled WGS sequence"/>
</dbReference>
<protein>
    <submittedName>
        <fullName evidence="1">Uncharacterized protein</fullName>
    </submittedName>
</protein>
<dbReference type="EMBL" id="JASBNA010000007">
    <property type="protein sequence ID" value="KAK7689785.1"/>
    <property type="molecule type" value="Genomic_DNA"/>
</dbReference>
<organism evidence="1 2">
    <name type="scientific">Cerrena zonata</name>
    <dbReference type="NCBI Taxonomy" id="2478898"/>
    <lineage>
        <taxon>Eukaryota</taxon>
        <taxon>Fungi</taxon>
        <taxon>Dikarya</taxon>
        <taxon>Basidiomycota</taxon>
        <taxon>Agaricomycotina</taxon>
        <taxon>Agaricomycetes</taxon>
        <taxon>Polyporales</taxon>
        <taxon>Cerrenaceae</taxon>
        <taxon>Cerrena</taxon>
    </lineage>
</organism>
<sequence length="192" mass="22044">MFVDWFVGDGMYETVEEIVVRPMQRFHLANVGRMIKAVGPNLKRFEIALIAMQMQGGFDDVFATSFSLEPCVNLTSLTFGSPGGYSVLYHTDDKSCRWIEIMLSQITSKVISEISFWVDEEDVVKIRTGKWDGIISLLLSKKFGSLKKVELKLREDNKMVMDAVESFMKRRLNKLHVDGVLVFVRNWRPPDI</sequence>
<keyword evidence="2" id="KW-1185">Reference proteome</keyword>